<dbReference type="PROSITE" id="PS00028">
    <property type="entry name" value="ZINC_FINGER_C2H2_1"/>
    <property type="match status" value="3"/>
</dbReference>
<sequence>MHRGRRVTTRICPVLLVSKHMTDVHNEVFDVRLCKYCGRRCSKHNLMMYHLYTKHGLKPPASYNFPKCNLCPYIALSTQKLAQHKKHHDSKEMQCQECKLAFTSQQTLTAHIQIMGHCTKPGKPSYDCQYCTKKLHSAINLFSHIKNSHLKEAEKGWHGQFR</sequence>
<comment type="caution">
    <text evidence="7">The sequence shown here is derived from an EMBL/GenBank/DDBJ whole genome shotgun (WGS) entry which is preliminary data.</text>
</comment>
<evidence type="ECO:0000256" key="4">
    <source>
        <dbReference type="ARBA" id="ARBA00022833"/>
    </source>
</evidence>
<accession>A0ABQ9JWJ6</accession>
<dbReference type="Gene3D" id="3.30.160.60">
    <property type="entry name" value="Classic Zinc Finger"/>
    <property type="match status" value="1"/>
</dbReference>
<dbReference type="Proteomes" id="UP001162164">
    <property type="component" value="Unassembled WGS sequence"/>
</dbReference>
<name>A0ABQ9JWJ6_9CUCU</name>
<evidence type="ECO:0000256" key="5">
    <source>
        <dbReference type="PROSITE-ProRule" id="PRU00042"/>
    </source>
</evidence>
<keyword evidence="2" id="KW-0677">Repeat</keyword>
<gene>
    <name evidence="7" type="ORF">NQ317_002366</name>
</gene>
<organism evidence="7 8">
    <name type="scientific">Molorchus minor</name>
    <dbReference type="NCBI Taxonomy" id="1323400"/>
    <lineage>
        <taxon>Eukaryota</taxon>
        <taxon>Metazoa</taxon>
        <taxon>Ecdysozoa</taxon>
        <taxon>Arthropoda</taxon>
        <taxon>Hexapoda</taxon>
        <taxon>Insecta</taxon>
        <taxon>Pterygota</taxon>
        <taxon>Neoptera</taxon>
        <taxon>Endopterygota</taxon>
        <taxon>Coleoptera</taxon>
        <taxon>Polyphaga</taxon>
        <taxon>Cucujiformia</taxon>
        <taxon>Chrysomeloidea</taxon>
        <taxon>Cerambycidae</taxon>
        <taxon>Lamiinae</taxon>
        <taxon>Monochamini</taxon>
        <taxon>Molorchus</taxon>
    </lineage>
</organism>
<evidence type="ECO:0000256" key="3">
    <source>
        <dbReference type="ARBA" id="ARBA00022771"/>
    </source>
</evidence>
<keyword evidence="1" id="KW-0479">Metal-binding</keyword>
<dbReference type="PANTHER" id="PTHR24379:SF121">
    <property type="entry name" value="C2H2-TYPE DOMAIN-CONTAINING PROTEIN"/>
    <property type="match status" value="1"/>
</dbReference>
<proteinExistence type="predicted"/>
<evidence type="ECO:0000256" key="1">
    <source>
        <dbReference type="ARBA" id="ARBA00022723"/>
    </source>
</evidence>
<feature type="domain" description="C2H2-type" evidence="6">
    <location>
        <begin position="126"/>
        <end position="154"/>
    </location>
</feature>
<dbReference type="SUPFAM" id="SSF57667">
    <property type="entry name" value="beta-beta-alpha zinc fingers"/>
    <property type="match status" value="1"/>
</dbReference>
<dbReference type="PANTHER" id="PTHR24379">
    <property type="entry name" value="KRAB AND ZINC FINGER DOMAIN-CONTAINING"/>
    <property type="match status" value="1"/>
</dbReference>
<evidence type="ECO:0000313" key="8">
    <source>
        <dbReference type="Proteomes" id="UP001162164"/>
    </source>
</evidence>
<evidence type="ECO:0000259" key="6">
    <source>
        <dbReference type="PROSITE" id="PS50157"/>
    </source>
</evidence>
<dbReference type="SMART" id="SM00355">
    <property type="entry name" value="ZnF_C2H2"/>
    <property type="match status" value="4"/>
</dbReference>
<dbReference type="InterPro" id="IPR036236">
    <property type="entry name" value="Znf_C2H2_sf"/>
</dbReference>
<dbReference type="InterPro" id="IPR013087">
    <property type="entry name" value="Znf_C2H2_type"/>
</dbReference>
<keyword evidence="4" id="KW-0862">Zinc</keyword>
<evidence type="ECO:0000256" key="2">
    <source>
        <dbReference type="ARBA" id="ARBA00022737"/>
    </source>
</evidence>
<evidence type="ECO:0000313" key="7">
    <source>
        <dbReference type="EMBL" id="KAJ8981772.1"/>
    </source>
</evidence>
<protein>
    <recommendedName>
        <fullName evidence="6">C2H2-type domain-containing protein</fullName>
    </recommendedName>
</protein>
<dbReference type="PROSITE" id="PS50157">
    <property type="entry name" value="ZINC_FINGER_C2H2_2"/>
    <property type="match status" value="2"/>
</dbReference>
<keyword evidence="8" id="KW-1185">Reference proteome</keyword>
<dbReference type="EMBL" id="JAPWTJ010000166">
    <property type="protein sequence ID" value="KAJ8981772.1"/>
    <property type="molecule type" value="Genomic_DNA"/>
</dbReference>
<reference evidence="7" key="1">
    <citation type="journal article" date="2023" name="Insect Mol. Biol.">
        <title>Genome sequencing provides insights into the evolution of gene families encoding plant cell wall-degrading enzymes in longhorned beetles.</title>
        <authorList>
            <person name="Shin N.R."/>
            <person name="Okamura Y."/>
            <person name="Kirsch R."/>
            <person name="Pauchet Y."/>
        </authorList>
    </citation>
    <scope>NUCLEOTIDE SEQUENCE</scope>
    <source>
        <strain evidence="7">MMC_N1</strain>
    </source>
</reference>
<keyword evidence="3 5" id="KW-0863">Zinc-finger</keyword>
<feature type="domain" description="C2H2-type" evidence="6">
    <location>
        <begin position="93"/>
        <end position="121"/>
    </location>
</feature>